<protein>
    <submittedName>
        <fullName evidence="2">Winged helix DNA-binding domain-containing protein</fullName>
    </submittedName>
</protein>
<dbReference type="InterPro" id="IPR037225">
    <property type="entry name" value="Nuo51_FMN-bd_sf"/>
</dbReference>
<dbReference type="SUPFAM" id="SSF142019">
    <property type="entry name" value="Nqo1 FMN-binding domain-like"/>
    <property type="match status" value="1"/>
</dbReference>
<dbReference type="Proteomes" id="UP000823908">
    <property type="component" value="Unassembled WGS sequence"/>
</dbReference>
<gene>
    <name evidence="2" type="ORF">H9908_04750</name>
</gene>
<dbReference type="PANTHER" id="PTHR38479">
    <property type="entry name" value="LMO0824 PROTEIN"/>
    <property type="match status" value="1"/>
</dbReference>
<dbReference type="InterPro" id="IPR009351">
    <property type="entry name" value="AlkZ-like"/>
</dbReference>
<reference evidence="2" key="2">
    <citation type="submission" date="2021-04" db="EMBL/GenBank/DDBJ databases">
        <authorList>
            <person name="Gilroy R."/>
        </authorList>
    </citation>
    <scope>NUCLEOTIDE SEQUENCE</scope>
    <source>
        <strain evidence="2">ChiHjej10B9-4811</strain>
    </source>
</reference>
<evidence type="ECO:0000256" key="1">
    <source>
        <dbReference type="SAM" id="MobiDB-lite"/>
    </source>
</evidence>
<feature type="compositionally biased region" description="Basic and acidic residues" evidence="1">
    <location>
        <begin position="45"/>
        <end position="57"/>
    </location>
</feature>
<proteinExistence type="predicted"/>
<dbReference type="EMBL" id="DWUS01000108">
    <property type="protein sequence ID" value="HJD51155.1"/>
    <property type="molecule type" value="Genomic_DNA"/>
</dbReference>
<feature type="region of interest" description="Disordered" evidence="1">
    <location>
        <begin position="45"/>
        <end position="73"/>
    </location>
</feature>
<dbReference type="AlphaFoldDB" id="A0A9D2ZSH7"/>
<comment type="caution">
    <text evidence="2">The sequence shown here is derived from an EMBL/GenBank/DDBJ whole genome shotgun (WGS) entry which is preliminary data.</text>
</comment>
<keyword evidence="2" id="KW-0238">DNA-binding</keyword>
<organism evidence="2 3">
    <name type="scientific">Candidatus Rothia avistercoris</name>
    <dbReference type="NCBI Taxonomy" id="2840479"/>
    <lineage>
        <taxon>Bacteria</taxon>
        <taxon>Bacillati</taxon>
        <taxon>Actinomycetota</taxon>
        <taxon>Actinomycetes</taxon>
        <taxon>Micrococcales</taxon>
        <taxon>Micrococcaceae</taxon>
        <taxon>Rothia</taxon>
    </lineage>
</organism>
<sequence>MLEHIFESNLDGRGGASFSTYRKLTTTDQGPKTTIIANGAEGEYLSHESPTHHDHPPHPTHHLRTHGYTKPMHPNHFLARRLNAQALAPASARPTTPTTITDAAYYMIATQGQNYAGGLTALAIRAGHPEKPLTTNTSHLDTALADYELVRTWSQRGTLHYLHRSDHWVTTLLGPRSVTGKPERLAEQFGLSVEGYEAARVLAESAISEPVSRDQLRALFAEAGYPRELLGHHLRRAGSDGRIIQPRRTGQHDTFVAAEVAIPRQVTDAASRTPAEKTRELTARYFSTRGPASIEDFCWWSTLPKMVATRTAEALVAAGGLTSFTLEGTTYYMGSWQRDVTPQELDHALSLAYHLPAFDEYFIAYKNRTHLFAPGVDPHTVMTKNGIGWPFTVEGGLIKGRA</sequence>
<feature type="compositionally biased region" description="Basic residues" evidence="1">
    <location>
        <begin position="58"/>
        <end position="67"/>
    </location>
</feature>
<name>A0A9D2ZSH7_9MICC</name>
<evidence type="ECO:0000313" key="3">
    <source>
        <dbReference type="Proteomes" id="UP000823908"/>
    </source>
</evidence>
<accession>A0A9D2ZSH7</accession>
<reference evidence="2" key="1">
    <citation type="journal article" date="2021" name="PeerJ">
        <title>Extensive microbial diversity within the chicken gut microbiome revealed by metagenomics and culture.</title>
        <authorList>
            <person name="Gilroy R."/>
            <person name="Ravi A."/>
            <person name="Getino M."/>
            <person name="Pursley I."/>
            <person name="Horton D.L."/>
            <person name="Alikhan N.F."/>
            <person name="Baker D."/>
            <person name="Gharbi K."/>
            <person name="Hall N."/>
            <person name="Watson M."/>
            <person name="Adriaenssens E.M."/>
            <person name="Foster-Nyarko E."/>
            <person name="Jarju S."/>
            <person name="Secka A."/>
            <person name="Antonio M."/>
            <person name="Oren A."/>
            <person name="Chaudhuri R.R."/>
            <person name="La Ragione R."/>
            <person name="Hildebrand F."/>
            <person name="Pallen M.J."/>
        </authorList>
    </citation>
    <scope>NUCLEOTIDE SEQUENCE</scope>
    <source>
        <strain evidence="2">ChiHjej10B9-4811</strain>
    </source>
</reference>
<dbReference type="GO" id="GO:0003677">
    <property type="term" value="F:DNA binding"/>
    <property type="evidence" value="ECO:0007669"/>
    <property type="project" value="UniProtKB-KW"/>
</dbReference>
<dbReference type="Gene3D" id="3.40.50.11540">
    <property type="entry name" value="NADH-ubiquinone oxidoreductase 51kDa subunit"/>
    <property type="match status" value="1"/>
</dbReference>
<evidence type="ECO:0000313" key="2">
    <source>
        <dbReference type="EMBL" id="HJD51155.1"/>
    </source>
</evidence>
<dbReference type="PANTHER" id="PTHR38479:SF2">
    <property type="entry name" value="WINGED HELIX DNA-BINDING DOMAIN-CONTAINING PROTEIN"/>
    <property type="match status" value="1"/>
</dbReference>
<dbReference type="Pfam" id="PF06224">
    <property type="entry name" value="AlkZ-like"/>
    <property type="match status" value="1"/>
</dbReference>